<gene>
    <name evidence="1" type="ORF">WHR41_00072</name>
</gene>
<dbReference type="InterPro" id="IPR029063">
    <property type="entry name" value="SAM-dependent_MTases_sf"/>
</dbReference>
<dbReference type="GeneID" id="96001516"/>
<evidence type="ECO:0000313" key="2">
    <source>
        <dbReference type="Proteomes" id="UP000803884"/>
    </source>
</evidence>
<dbReference type="AlphaFoldDB" id="A0AB34L7V8"/>
<reference evidence="1 2" key="1">
    <citation type="journal article" date="2020" name="Microbiol. Resour. Announc.">
        <title>Draft Genome Sequence of a Cladosporium Species Isolated from the Mesophotic Ascidian Didemnum maculosum.</title>
        <authorList>
            <person name="Gioti A."/>
            <person name="Siaperas R."/>
            <person name="Nikolaivits E."/>
            <person name="Le Goff G."/>
            <person name="Ouazzani J."/>
            <person name="Kotoulas G."/>
            <person name="Topakas E."/>
        </authorList>
    </citation>
    <scope>NUCLEOTIDE SEQUENCE [LARGE SCALE GENOMIC DNA]</scope>
    <source>
        <strain evidence="1 2">TM138-S3</strain>
    </source>
</reference>
<name>A0AB34L7V8_9PEZI</name>
<evidence type="ECO:0000313" key="1">
    <source>
        <dbReference type="EMBL" id="KAL1590995.1"/>
    </source>
</evidence>
<accession>A0AB34L7V8</accession>
<keyword evidence="2" id="KW-1185">Reference proteome</keyword>
<protein>
    <submittedName>
        <fullName evidence="1">Uncharacterized protein</fullName>
    </submittedName>
</protein>
<dbReference type="EMBL" id="JAAQHG020000001">
    <property type="protein sequence ID" value="KAL1590995.1"/>
    <property type="molecule type" value="Genomic_DNA"/>
</dbReference>
<proteinExistence type="predicted"/>
<dbReference type="SUPFAM" id="SSF53335">
    <property type="entry name" value="S-adenosyl-L-methionine-dependent methyltransferases"/>
    <property type="match status" value="1"/>
</dbReference>
<dbReference type="RefSeq" id="XP_069234100.1">
    <property type="nucleotide sequence ID" value="XM_069368678.1"/>
</dbReference>
<organism evidence="1 2">
    <name type="scientific">Cladosporium halotolerans</name>
    <dbReference type="NCBI Taxonomy" id="1052096"/>
    <lineage>
        <taxon>Eukaryota</taxon>
        <taxon>Fungi</taxon>
        <taxon>Dikarya</taxon>
        <taxon>Ascomycota</taxon>
        <taxon>Pezizomycotina</taxon>
        <taxon>Dothideomycetes</taxon>
        <taxon>Dothideomycetidae</taxon>
        <taxon>Cladosporiales</taxon>
        <taxon>Cladosporiaceae</taxon>
        <taxon>Cladosporium</taxon>
    </lineage>
</organism>
<dbReference type="Proteomes" id="UP000803884">
    <property type="component" value="Unassembled WGS sequence"/>
</dbReference>
<sequence>MDTLPHLTDEPQHFAACCRALSKPLLQTLLAALPRSPALVLSVGSGSGLLEALLLHASPGGLELYGVEVASCQCPFLPDERVLRVPGTRALVADAVLASVLMFVYPRVPALVAEYVDVCAGGALEKLVWLGHRSDWADCERLVVDAFTDVRIVESVGLPDHEIMVVATGPKARPLATP</sequence>
<comment type="caution">
    <text evidence="1">The sequence shown here is derived from an EMBL/GenBank/DDBJ whole genome shotgun (WGS) entry which is preliminary data.</text>
</comment>